<evidence type="ECO:0000313" key="2">
    <source>
        <dbReference type="Proteomes" id="UP000625711"/>
    </source>
</evidence>
<sequence length="71" mass="7939">MYILLEFSARLKEPARHLSNMDTFHLLSWLPVVAHAFQLAVLWSEARVIGSVASASSPEILVLQCKNGFNN</sequence>
<proteinExistence type="predicted"/>
<dbReference type="AlphaFoldDB" id="A0A834M5S5"/>
<comment type="caution">
    <text evidence="1">The sequence shown here is derived from an EMBL/GenBank/DDBJ whole genome shotgun (WGS) entry which is preliminary data.</text>
</comment>
<evidence type="ECO:0000313" key="1">
    <source>
        <dbReference type="EMBL" id="KAF7267885.1"/>
    </source>
</evidence>
<protein>
    <submittedName>
        <fullName evidence="1">Uncharacterized protein</fullName>
    </submittedName>
</protein>
<dbReference type="Proteomes" id="UP000625711">
    <property type="component" value="Unassembled WGS sequence"/>
</dbReference>
<reference evidence="1" key="1">
    <citation type="submission" date="2020-08" db="EMBL/GenBank/DDBJ databases">
        <title>Genome sequencing and assembly of the red palm weevil Rhynchophorus ferrugineus.</title>
        <authorList>
            <person name="Dias G.B."/>
            <person name="Bergman C.M."/>
            <person name="Manee M."/>
        </authorList>
    </citation>
    <scope>NUCLEOTIDE SEQUENCE</scope>
    <source>
        <strain evidence="1">AA-2017</strain>
        <tissue evidence="1">Whole larva</tissue>
    </source>
</reference>
<name>A0A834M5S5_RHYFE</name>
<dbReference type="EMBL" id="JAACXV010014372">
    <property type="protein sequence ID" value="KAF7267885.1"/>
    <property type="molecule type" value="Genomic_DNA"/>
</dbReference>
<gene>
    <name evidence="1" type="ORF">GWI33_018923</name>
</gene>
<organism evidence="1 2">
    <name type="scientific">Rhynchophorus ferrugineus</name>
    <name type="common">Red palm weevil</name>
    <name type="synonym">Curculio ferrugineus</name>
    <dbReference type="NCBI Taxonomy" id="354439"/>
    <lineage>
        <taxon>Eukaryota</taxon>
        <taxon>Metazoa</taxon>
        <taxon>Ecdysozoa</taxon>
        <taxon>Arthropoda</taxon>
        <taxon>Hexapoda</taxon>
        <taxon>Insecta</taxon>
        <taxon>Pterygota</taxon>
        <taxon>Neoptera</taxon>
        <taxon>Endopterygota</taxon>
        <taxon>Coleoptera</taxon>
        <taxon>Polyphaga</taxon>
        <taxon>Cucujiformia</taxon>
        <taxon>Curculionidae</taxon>
        <taxon>Dryophthorinae</taxon>
        <taxon>Rhynchophorus</taxon>
    </lineage>
</organism>
<accession>A0A834M5S5</accession>
<keyword evidence="2" id="KW-1185">Reference proteome</keyword>